<accession>A0ABU7SN77</accession>
<keyword evidence="2" id="KW-1185">Reference proteome</keyword>
<dbReference type="Proteomes" id="UP001339911">
    <property type="component" value="Unassembled WGS sequence"/>
</dbReference>
<proteinExistence type="predicted"/>
<evidence type="ECO:0000313" key="1">
    <source>
        <dbReference type="EMBL" id="MEE6311408.1"/>
    </source>
</evidence>
<dbReference type="EMBL" id="JAZGQL010000033">
    <property type="protein sequence ID" value="MEE6311408.1"/>
    <property type="molecule type" value="Genomic_DNA"/>
</dbReference>
<evidence type="ECO:0000313" key="2">
    <source>
        <dbReference type="Proteomes" id="UP001339911"/>
    </source>
</evidence>
<organism evidence="1 2">
    <name type="scientific">Plantactinospora veratri</name>
    <dbReference type="NCBI Taxonomy" id="1436122"/>
    <lineage>
        <taxon>Bacteria</taxon>
        <taxon>Bacillati</taxon>
        <taxon>Actinomycetota</taxon>
        <taxon>Actinomycetes</taxon>
        <taxon>Micromonosporales</taxon>
        <taxon>Micromonosporaceae</taxon>
        <taxon>Plantactinospora</taxon>
    </lineage>
</organism>
<protein>
    <submittedName>
        <fullName evidence="1">Uncharacterized protein</fullName>
    </submittedName>
</protein>
<comment type="caution">
    <text evidence="1">The sequence shown here is derived from an EMBL/GenBank/DDBJ whole genome shotgun (WGS) entry which is preliminary data.</text>
</comment>
<dbReference type="RefSeq" id="WP_331211388.1">
    <property type="nucleotide sequence ID" value="NZ_JAZGQL010000033.1"/>
</dbReference>
<sequence>MSNLHNYAWTVRSSGNCAGHGWLRVQYANGTYEEFHGDPGTSVSTGTNGIRHAWHKTQESESWGQSH</sequence>
<reference evidence="1 2" key="1">
    <citation type="submission" date="2024-01" db="EMBL/GenBank/DDBJ databases">
        <title>Genome insights into Plantactinospora veratri sp. nov.</title>
        <authorList>
            <person name="Wang L."/>
        </authorList>
    </citation>
    <scope>NUCLEOTIDE SEQUENCE [LARGE SCALE GENOMIC DNA]</scope>
    <source>
        <strain evidence="1 2">NEAU-FHS4</strain>
    </source>
</reference>
<gene>
    <name evidence="1" type="ORF">V1634_31740</name>
</gene>
<name>A0ABU7SN77_9ACTN</name>